<protein>
    <recommendedName>
        <fullName evidence="4">Serine hydrolase</fullName>
    </recommendedName>
</protein>
<feature type="signal peptide" evidence="1">
    <location>
        <begin position="1"/>
        <end position="30"/>
    </location>
</feature>
<dbReference type="InterPro" id="IPR012338">
    <property type="entry name" value="Beta-lactam/transpept-like"/>
</dbReference>
<evidence type="ECO:0000256" key="1">
    <source>
        <dbReference type="SAM" id="SignalP"/>
    </source>
</evidence>
<evidence type="ECO:0000313" key="3">
    <source>
        <dbReference type="Proteomes" id="UP000249451"/>
    </source>
</evidence>
<comment type="caution">
    <text evidence="2">The sequence shown here is derived from an EMBL/GenBank/DDBJ whole genome shotgun (WGS) entry which is preliminary data.</text>
</comment>
<keyword evidence="1" id="KW-0732">Signal</keyword>
<sequence length="256" mass="27172">MKFNIRTAATPARSLAAVLLGAGLTVSAVAGPVGAMNAAKQDALAAWPATSEDLGKYIANVPAETTMAVVTPKGIAKTGNADEPRPGLSVMKMYIADYVLKSGDKSGRDWYLTQKMLRISDDDAANQLYKKYPEAITKTAQRYGLWSTVAGDKWGTSLTSATDAAVFLDNLRKHTPNSPVLFWMGTAAPVASDGTRQNWGTAQLPGAEGTKWGWSDYGQTAVSSASYGANYTAAAFTWGGPAKQTEDVKSARPHSW</sequence>
<evidence type="ECO:0008006" key="4">
    <source>
        <dbReference type="Google" id="ProtNLM"/>
    </source>
</evidence>
<name>A0A2W5B7P4_9CORY</name>
<organism evidence="2 3">
    <name type="scientific">Corynebacterium urealyticum</name>
    <dbReference type="NCBI Taxonomy" id="43771"/>
    <lineage>
        <taxon>Bacteria</taxon>
        <taxon>Bacillati</taxon>
        <taxon>Actinomycetota</taxon>
        <taxon>Actinomycetes</taxon>
        <taxon>Mycobacteriales</taxon>
        <taxon>Corynebacteriaceae</taxon>
        <taxon>Corynebacterium</taxon>
    </lineage>
</organism>
<dbReference type="SUPFAM" id="SSF56601">
    <property type="entry name" value="beta-lactamase/transpeptidase-like"/>
    <property type="match status" value="1"/>
</dbReference>
<gene>
    <name evidence="2" type="ORF">DI609_04125</name>
</gene>
<feature type="chain" id="PRO_5038880160" description="Serine hydrolase" evidence="1">
    <location>
        <begin position="31"/>
        <end position="256"/>
    </location>
</feature>
<dbReference type="AlphaFoldDB" id="A0A2W5B7P4"/>
<evidence type="ECO:0000313" key="2">
    <source>
        <dbReference type="EMBL" id="PZP01448.1"/>
    </source>
</evidence>
<dbReference type="Proteomes" id="UP000249451">
    <property type="component" value="Unassembled WGS sequence"/>
</dbReference>
<proteinExistence type="predicted"/>
<accession>A0A2W5B7P4</accession>
<reference evidence="2 3" key="1">
    <citation type="submission" date="2017-11" db="EMBL/GenBank/DDBJ databases">
        <title>Infants hospitalized years apart are colonized by the same room-sourced microbial strains.</title>
        <authorList>
            <person name="Brooks B."/>
            <person name="Olm M.R."/>
            <person name="Firek B.A."/>
            <person name="Baker R."/>
            <person name="Thomas B.C."/>
            <person name="Morowitz M.J."/>
            <person name="Banfield J.F."/>
        </authorList>
    </citation>
    <scope>NUCLEOTIDE SEQUENCE [LARGE SCALE GENOMIC DNA]</scope>
    <source>
        <strain evidence="2">S2_012_000_R3_87</strain>
    </source>
</reference>
<dbReference type="Gene3D" id="3.40.710.10">
    <property type="entry name" value="DD-peptidase/beta-lactamase superfamily"/>
    <property type="match status" value="1"/>
</dbReference>
<dbReference type="EMBL" id="QFNY01000071">
    <property type="protein sequence ID" value="PZP01448.1"/>
    <property type="molecule type" value="Genomic_DNA"/>
</dbReference>